<name>A0A2I2G990_9EURO</name>
<keyword evidence="2" id="KW-1185">Reference proteome</keyword>
<dbReference type="EMBL" id="MSFO01000004">
    <property type="protein sequence ID" value="PLB49441.1"/>
    <property type="molecule type" value="Genomic_DNA"/>
</dbReference>
<dbReference type="VEuPathDB" id="FungiDB:P170DRAFT_184290"/>
<reference evidence="1 2" key="1">
    <citation type="submission" date="2016-12" db="EMBL/GenBank/DDBJ databases">
        <title>The genomes of Aspergillus section Nigri reveals drivers in fungal speciation.</title>
        <authorList>
            <consortium name="DOE Joint Genome Institute"/>
            <person name="Vesth T.C."/>
            <person name="Nybo J."/>
            <person name="Theobald S."/>
            <person name="Brandl J."/>
            <person name="Frisvad J.C."/>
            <person name="Nielsen K.F."/>
            <person name="Lyhne E.K."/>
            <person name="Kogle M.E."/>
            <person name="Kuo A."/>
            <person name="Riley R."/>
            <person name="Clum A."/>
            <person name="Nolan M."/>
            <person name="Lipzen A."/>
            <person name="Salamov A."/>
            <person name="Henrissat B."/>
            <person name="Wiebenga A."/>
            <person name="De Vries R.P."/>
            <person name="Grigoriev I.V."/>
            <person name="Mortensen U.H."/>
            <person name="Andersen M.R."/>
            <person name="Baker S.E."/>
        </authorList>
    </citation>
    <scope>NUCLEOTIDE SEQUENCE [LARGE SCALE GENOMIC DNA]</scope>
    <source>
        <strain evidence="1 2">IBT 23096</strain>
    </source>
</reference>
<dbReference type="Proteomes" id="UP000234275">
    <property type="component" value="Unassembled WGS sequence"/>
</dbReference>
<dbReference type="RefSeq" id="XP_024704743.1">
    <property type="nucleotide sequence ID" value="XM_024842680.1"/>
</dbReference>
<evidence type="ECO:0000313" key="2">
    <source>
        <dbReference type="Proteomes" id="UP000234275"/>
    </source>
</evidence>
<accession>A0A2I2G990</accession>
<dbReference type="GeneID" id="36550378"/>
<organism evidence="1 2">
    <name type="scientific">Aspergillus steynii IBT 23096</name>
    <dbReference type="NCBI Taxonomy" id="1392250"/>
    <lineage>
        <taxon>Eukaryota</taxon>
        <taxon>Fungi</taxon>
        <taxon>Dikarya</taxon>
        <taxon>Ascomycota</taxon>
        <taxon>Pezizomycotina</taxon>
        <taxon>Eurotiomycetes</taxon>
        <taxon>Eurotiomycetidae</taxon>
        <taxon>Eurotiales</taxon>
        <taxon>Aspergillaceae</taxon>
        <taxon>Aspergillus</taxon>
        <taxon>Aspergillus subgen. Circumdati</taxon>
    </lineage>
</organism>
<proteinExistence type="predicted"/>
<gene>
    <name evidence="1" type="ORF">P170DRAFT_184290</name>
</gene>
<comment type="caution">
    <text evidence="1">The sequence shown here is derived from an EMBL/GenBank/DDBJ whole genome shotgun (WGS) entry which is preliminary data.</text>
</comment>
<protein>
    <submittedName>
        <fullName evidence="1">Uncharacterized protein</fullName>
    </submittedName>
</protein>
<evidence type="ECO:0000313" key="1">
    <source>
        <dbReference type="EMBL" id="PLB49441.1"/>
    </source>
</evidence>
<sequence>MTGKGISRVRSGQRPGRRLTRGEIATVAVGTSETFVFGFYQAPRDGANGSNLEQINPMVRIWRTTEQSIIKVLRRGGHTLRRTMSYYELLRSSHFRGPLMTSDSTCATRSSAWAPDLIDDQFSLILAPSEFCRCSYSMELSSHCCIPYPIVSVRTRK</sequence>
<dbReference type="AlphaFoldDB" id="A0A2I2G990"/>